<protein>
    <submittedName>
        <fullName evidence="2">Enoyl-CoA hydratase/isomerase family protein</fullName>
    </submittedName>
</protein>
<accession>A0A6M6JS16</accession>
<keyword evidence="2" id="KW-0413">Isomerase</keyword>
<proteinExistence type="inferred from homology"/>
<gene>
    <name evidence="2" type="ORF">HOP40_33235</name>
</gene>
<dbReference type="InterPro" id="IPR029045">
    <property type="entry name" value="ClpP/crotonase-like_dom_sf"/>
</dbReference>
<dbReference type="PANTHER" id="PTHR43459:SF1">
    <property type="entry name" value="EG:BACN32G11.4 PROTEIN"/>
    <property type="match status" value="1"/>
</dbReference>
<sequence length="249" mass="26157">MTEVRWEISDGIAVVTLAAPERRNALTVEMAREMEAAFDEIDARDDVGAAVVRGSGGSFCAGAHLGVLGEAARDPLDDDAQRDIDALYGSFLRVGRCRTATIAAVRGAAVGAGLNLALATDLRIVARDARLISGFLRIGVHPGGGHFTLLSRAAGRDAAAAVGLFGHEIDGERAAALGLAWQAVDDADVEATALQVAARLGKDPALARRMTASFRREAGPPATSWDVGLEIERGPQMWSFRRRAKASAT</sequence>
<dbReference type="Proteomes" id="UP000505377">
    <property type="component" value="Chromosome"/>
</dbReference>
<dbReference type="CDD" id="cd06558">
    <property type="entry name" value="crotonase-like"/>
    <property type="match status" value="1"/>
</dbReference>
<dbReference type="GO" id="GO:0016853">
    <property type="term" value="F:isomerase activity"/>
    <property type="evidence" value="ECO:0007669"/>
    <property type="project" value="UniProtKB-KW"/>
</dbReference>
<dbReference type="AlphaFoldDB" id="A0A6M6JS16"/>
<dbReference type="SUPFAM" id="SSF52096">
    <property type="entry name" value="ClpP/crotonase"/>
    <property type="match status" value="1"/>
</dbReference>
<dbReference type="EMBL" id="CP053564">
    <property type="protein sequence ID" value="QJY50033.1"/>
    <property type="molecule type" value="Genomic_DNA"/>
</dbReference>
<comment type="similarity">
    <text evidence="1">Belongs to the enoyl-CoA hydratase/isomerase family.</text>
</comment>
<keyword evidence="3" id="KW-1185">Reference proteome</keyword>
<reference evidence="2 3" key="1">
    <citation type="submission" date="2020-05" db="EMBL/GenBank/DDBJ databases">
        <authorList>
            <person name="Mo P."/>
        </authorList>
    </citation>
    <scope>NUCLEOTIDE SEQUENCE [LARGE SCALE GENOMIC DNA]</scope>
    <source>
        <strain evidence="2 3">Gen01</strain>
    </source>
</reference>
<evidence type="ECO:0000256" key="1">
    <source>
        <dbReference type="RuleBase" id="RU003707"/>
    </source>
</evidence>
<dbReference type="Gene3D" id="3.90.226.10">
    <property type="entry name" value="2-enoyl-CoA Hydratase, Chain A, domain 1"/>
    <property type="match status" value="1"/>
</dbReference>
<name>A0A6M6JS16_9PSEU</name>
<dbReference type="RefSeq" id="WP_172167065.1">
    <property type="nucleotide sequence ID" value="NZ_CP053564.1"/>
</dbReference>
<dbReference type="Pfam" id="PF00378">
    <property type="entry name" value="ECH_1"/>
    <property type="match status" value="1"/>
</dbReference>
<evidence type="ECO:0000313" key="3">
    <source>
        <dbReference type="Proteomes" id="UP000505377"/>
    </source>
</evidence>
<dbReference type="PROSITE" id="PS00166">
    <property type="entry name" value="ENOYL_COA_HYDRATASE"/>
    <property type="match status" value="1"/>
</dbReference>
<evidence type="ECO:0000313" key="2">
    <source>
        <dbReference type="EMBL" id="QJY50033.1"/>
    </source>
</evidence>
<dbReference type="KEGG" id="pbro:HOP40_33235"/>
<dbReference type="InterPro" id="IPR018376">
    <property type="entry name" value="Enoyl-CoA_hyd/isom_CS"/>
</dbReference>
<dbReference type="PANTHER" id="PTHR43459">
    <property type="entry name" value="ENOYL-COA HYDRATASE"/>
    <property type="match status" value="1"/>
</dbReference>
<organism evidence="2 3">
    <name type="scientific">Pseudonocardia broussonetiae</name>
    <dbReference type="NCBI Taxonomy" id="2736640"/>
    <lineage>
        <taxon>Bacteria</taxon>
        <taxon>Bacillati</taxon>
        <taxon>Actinomycetota</taxon>
        <taxon>Actinomycetes</taxon>
        <taxon>Pseudonocardiales</taxon>
        <taxon>Pseudonocardiaceae</taxon>
        <taxon>Pseudonocardia</taxon>
    </lineage>
</organism>
<dbReference type="InterPro" id="IPR001753">
    <property type="entry name" value="Enoyl-CoA_hydra/iso"/>
</dbReference>